<proteinExistence type="predicted"/>
<dbReference type="KEGG" id="mno:Mnod_1973"/>
<dbReference type="RefSeq" id="WP_015928650.1">
    <property type="nucleotide sequence ID" value="NC_011894.1"/>
</dbReference>
<dbReference type="HOGENOM" id="CLU_1935577_0_0_5"/>
<organism evidence="1 2">
    <name type="scientific">Methylobacterium nodulans (strain LMG 21967 / CNCM I-2342 / ORS 2060)</name>
    <dbReference type="NCBI Taxonomy" id="460265"/>
    <lineage>
        <taxon>Bacteria</taxon>
        <taxon>Pseudomonadati</taxon>
        <taxon>Pseudomonadota</taxon>
        <taxon>Alphaproteobacteria</taxon>
        <taxon>Hyphomicrobiales</taxon>
        <taxon>Methylobacteriaceae</taxon>
        <taxon>Methylobacterium</taxon>
    </lineage>
</organism>
<protein>
    <submittedName>
        <fullName evidence="1">Uncharacterized protein</fullName>
    </submittedName>
</protein>
<accession>B8IT75</accession>
<dbReference type="Proteomes" id="UP000008207">
    <property type="component" value="Chromosome"/>
</dbReference>
<dbReference type="AlphaFoldDB" id="B8IT75"/>
<gene>
    <name evidence="1" type="ordered locus">Mnod_1973</name>
</gene>
<evidence type="ECO:0000313" key="1">
    <source>
        <dbReference type="EMBL" id="ACL56961.1"/>
    </source>
</evidence>
<reference evidence="1 2" key="1">
    <citation type="submission" date="2009-01" db="EMBL/GenBank/DDBJ databases">
        <title>Complete sequence of chromosome of Methylobacterium nodulans ORS 2060.</title>
        <authorList>
            <consortium name="US DOE Joint Genome Institute"/>
            <person name="Lucas S."/>
            <person name="Copeland A."/>
            <person name="Lapidus A."/>
            <person name="Glavina del Rio T."/>
            <person name="Dalin E."/>
            <person name="Tice H."/>
            <person name="Bruce D."/>
            <person name="Goodwin L."/>
            <person name="Pitluck S."/>
            <person name="Sims D."/>
            <person name="Brettin T."/>
            <person name="Detter J.C."/>
            <person name="Han C."/>
            <person name="Larimer F."/>
            <person name="Land M."/>
            <person name="Hauser L."/>
            <person name="Kyrpides N."/>
            <person name="Ivanova N."/>
            <person name="Marx C.J."/>
            <person name="Richardson P."/>
        </authorList>
    </citation>
    <scope>NUCLEOTIDE SEQUENCE [LARGE SCALE GENOMIC DNA]</scope>
    <source>
        <strain evidence="2">LMG 21967 / CNCM I-2342 / ORS 2060</strain>
    </source>
</reference>
<keyword evidence="2" id="KW-1185">Reference proteome</keyword>
<name>B8IT75_METNO</name>
<dbReference type="EMBL" id="CP001349">
    <property type="protein sequence ID" value="ACL56961.1"/>
    <property type="molecule type" value="Genomic_DNA"/>
</dbReference>
<dbReference type="STRING" id="460265.Mnod_1973"/>
<sequence length="130" mass="14299">MLQSKSHSAGSTRETFRLVAKACHTFGETAARDPASNLGVDFENYRIFIDQPPIINVDDQGLDADGLGYVYEPTLRAVEQDLVTSRLVVLRYPDGRLDEATEVPITKKDLAQLTANPPSVEVIDNLRGIV</sequence>
<evidence type="ECO:0000313" key="2">
    <source>
        <dbReference type="Proteomes" id="UP000008207"/>
    </source>
</evidence>